<protein>
    <submittedName>
        <fullName evidence="2">Alpha/beta hydrolase fold</fullName>
        <ecNumber evidence="2">3.8.1.5</ecNumber>
    </submittedName>
</protein>
<evidence type="ECO:0000313" key="3">
    <source>
        <dbReference type="Proteomes" id="UP000019277"/>
    </source>
</evidence>
<keyword evidence="2" id="KW-0378">Hydrolase</keyword>
<dbReference type="PRINTS" id="PR00111">
    <property type="entry name" value="ABHYDROLASE"/>
</dbReference>
<accession>W7IJ22</accession>
<keyword evidence="3" id="KW-1185">Reference proteome</keyword>
<evidence type="ECO:0000259" key="1">
    <source>
        <dbReference type="Pfam" id="PF00561"/>
    </source>
</evidence>
<sequence>MAGRDEVPADPEVRAVPVITDEVADGVARCEDADDGVTECEAVLHGRTFSYLRAGTGGPTVVLLHGLAGDSETWRPVLPLLAEHATVIAPDLLGHGRSAKPRSGDYSVGSYAAGLRDLLVALDLDRATIIGHSFGGGVAMQFAYQFPEATERLVLVASGGLGHEVTPALRAATIPGSVLTLRLITALTPKWVGNLVHRVLRAVPPIAGNDLEEVARAVTSLADHGARSAFVHTARSALDIGGQRLDATEKLYLTEHIPLLLITGDADVCIPAQHSIDAHEQVDNSRLSVFEGSGHFPHLDDPERFAGEVAAFLRETVAATDGREHLRAHLVEAG</sequence>
<dbReference type="eggNOG" id="COG2267">
    <property type="taxonomic scope" value="Bacteria"/>
</dbReference>
<dbReference type="Gene3D" id="3.40.50.1820">
    <property type="entry name" value="alpha/beta hydrolase"/>
    <property type="match status" value="1"/>
</dbReference>
<dbReference type="Proteomes" id="UP000019277">
    <property type="component" value="Unassembled WGS sequence"/>
</dbReference>
<dbReference type="InterPro" id="IPR000073">
    <property type="entry name" value="AB_hydrolase_1"/>
</dbReference>
<dbReference type="STRING" id="909613.UO65_3894"/>
<dbReference type="SUPFAM" id="SSF53474">
    <property type="entry name" value="alpha/beta-Hydrolases"/>
    <property type="match status" value="1"/>
</dbReference>
<dbReference type="InterPro" id="IPR029058">
    <property type="entry name" value="AB_hydrolase_fold"/>
</dbReference>
<dbReference type="InterPro" id="IPR000639">
    <property type="entry name" value="Epox_hydrolase-like"/>
</dbReference>
<comment type="caution">
    <text evidence="2">The sequence shown here is derived from an EMBL/GenBank/DDBJ whole genome shotgun (WGS) entry which is preliminary data.</text>
</comment>
<dbReference type="PRINTS" id="PR00412">
    <property type="entry name" value="EPOXHYDRLASE"/>
</dbReference>
<dbReference type="InterPro" id="IPR050266">
    <property type="entry name" value="AB_hydrolase_sf"/>
</dbReference>
<feature type="domain" description="AB hydrolase-1" evidence="1">
    <location>
        <begin position="59"/>
        <end position="302"/>
    </location>
</feature>
<dbReference type="AlphaFoldDB" id="W7IJ22"/>
<proteinExistence type="predicted"/>
<dbReference type="EMBL" id="AYXG01000143">
    <property type="protein sequence ID" value="EWC60805.1"/>
    <property type="molecule type" value="Genomic_DNA"/>
</dbReference>
<dbReference type="GO" id="GO:0016020">
    <property type="term" value="C:membrane"/>
    <property type="evidence" value="ECO:0007669"/>
    <property type="project" value="TreeGrafter"/>
</dbReference>
<dbReference type="GO" id="GO:0018786">
    <property type="term" value="F:haloalkane dehalogenase activity"/>
    <property type="evidence" value="ECO:0007669"/>
    <property type="project" value="UniProtKB-EC"/>
</dbReference>
<dbReference type="EC" id="3.8.1.5" evidence="2"/>
<dbReference type="PANTHER" id="PTHR43798:SF33">
    <property type="entry name" value="HYDROLASE, PUTATIVE (AFU_ORTHOLOGUE AFUA_2G14860)-RELATED"/>
    <property type="match status" value="1"/>
</dbReference>
<reference evidence="2 3" key="1">
    <citation type="journal article" date="2014" name="Genome Announc.">
        <title>Draft Genome Sequence of the Antitrypanosomally Active Sponge-Associated Bacterium Actinokineospora sp. Strain EG49.</title>
        <authorList>
            <person name="Harjes J."/>
            <person name="Ryu T."/>
            <person name="Abdelmohsen U.R."/>
            <person name="Moitinho-Silva L."/>
            <person name="Horn H."/>
            <person name="Ravasi T."/>
            <person name="Hentschel U."/>
        </authorList>
    </citation>
    <scope>NUCLEOTIDE SEQUENCE [LARGE SCALE GENOMIC DNA]</scope>
    <source>
        <strain evidence="2 3">EG49</strain>
    </source>
</reference>
<gene>
    <name evidence="2" type="ORF">UO65_3894</name>
</gene>
<dbReference type="PANTHER" id="PTHR43798">
    <property type="entry name" value="MONOACYLGLYCEROL LIPASE"/>
    <property type="match status" value="1"/>
</dbReference>
<name>W7IJ22_9PSEU</name>
<organism evidence="2 3">
    <name type="scientific">Actinokineospora spheciospongiae</name>
    <dbReference type="NCBI Taxonomy" id="909613"/>
    <lineage>
        <taxon>Bacteria</taxon>
        <taxon>Bacillati</taxon>
        <taxon>Actinomycetota</taxon>
        <taxon>Actinomycetes</taxon>
        <taxon>Pseudonocardiales</taxon>
        <taxon>Pseudonocardiaceae</taxon>
        <taxon>Actinokineospora</taxon>
    </lineage>
</organism>
<evidence type="ECO:0000313" key="2">
    <source>
        <dbReference type="EMBL" id="EWC60805.1"/>
    </source>
</evidence>
<dbReference type="Pfam" id="PF00561">
    <property type="entry name" value="Abhydrolase_1"/>
    <property type="match status" value="1"/>
</dbReference>
<dbReference type="OrthoDB" id="3371334at2"/>
<dbReference type="RefSeq" id="WP_084175874.1">
    <property type="nucleotide sequence ID" value="NZ_AYXG01000143.1"/>
</dbReference>